<reference evidence="4 5" key="1">
    <citation type="journal article" date="2014" name="J. Microbiol.">
        <title>Diaminobutyricibacter tongyongensis gen. nov., sp. nov. and Homoserinibacter gongjuensis gen. nov., sp. nov. belong to the family Microbacteriaceae.</title>
        <authorList>
            <person name="Kim S.J."/>
            <person name="Ahn J.H."/>
            <person name="Weon H.Y."/>
            <person name="Hamada M."/>
            <person name="Suzuki K."/>
            <person name="Kwon S.W."/>
        </authorList>
    </citation>
    <scope>NUCLEOTIDE SEQUENCE [LARGE SCALE GENOMIC DNA]</scope>
    <source>
        <strain evidence="4 5">NBRC 108724</strain>
    </source>
</reference>
<dbReference type="InterPro" id="IPR001763">
    <property type="entry name" value="Rhodanese-like_dom"/>
</dbReference>
<dbReference type="SMART" id="SM00450">
    <property type="entry name" value="RHOD"/>
    <property type="match status" value="2"/>
</dbReference>
<proteinExistence type="predicted"/>
<sequence length="308" mass="32169">MTSSTASASTDPTSPIVGAALDGPTVSTQWLADHLGSDGLVILDATVLQVPHPHGGLAWLSGLDQYLVDGHIPGSVFADLLETFSDPAGAYAFSRPDDEQFVAAAASVGVDNETTVIVYDSAVGTWAARVWWLFRAFGYDRVAILDGGLTKWKAEGRATELGNVEPRRAAGFTADERPDLWVDKAYVESVVNGDERATLVCAVPPKEFAGEAGQRGRLGHIPGSVNAPAGRLVSRETNALLPLADLRATFAAVLASPDPIVSYCGGGIAAAADALVLALLGRTDVAIYDGSLNEWADDEDAPLAREAA</sequence>
<evidence type="ECO:0000259" key="3">
    <source>
        <dbReference type="PROSITE" id="PS50206"/>
    </source>
</evidence>
<dbReference type="InterPro" id="IPR036873">
    <property type="entry name" value="Rhodanese-like_dom_sf"/>
</dbReference>
<keyword evidence="1 4" id="KW-0808">Transferase</keyword>
<dbReference type="EMBL" id="JAAGWY010000003">
    <property type="protein sequence ID" value="NEN07140.1"/>
    <property type="molecule type" value="Genomic_DNA"/>
</dbReference>
<feature type="domain" description="Rhodanese" evidence="3">
    <location>
        <begin position="219"/>
        <end position="304"/>
    </location>
</feature>
<organism evidence="4 5">
    <name type="scientific">Leifsonia tongyongensis</name>
    <dbReference type="NCBI Taxonomy" id="1268043"/>
    <lineage>
        <taxon>Bacteria</taxon>
        <taxon>Bacillati</taxon>
        <taxon>Actinomycetota</taxon>
        <taxon>Actinomycetes</taxon>
        <taxon>Micrococcales</taxon>
        <taxon>Microbacteriaceae</taxon>
        <taxon>Leifsonia</taxon>
    </lineage>
</organism>
<keyword evidence="2" id="KW-0677">Repeat</keyword>
<dbReference type="CDD" id="cd01448">
    <property type="entry name" value="TST_Repeat_1"/>
    <property type="match status" value="1"/>
</dbReference>
<comment type="caution">
    <text evidence="4">The sequence shown here is derived from an EMBL/GenBank/DDBJ whole genome shotgun (WGS) entry which is preliminary data.</text>
</comment>
<gene>
    <name evidence="4" type="ORF">G3T36_14850</name>
</gene>
<dbReference type="InterPro" id="IPR045078">
    <property type="entry name" value="TST/MPST-like"/>
</dbReference>
<dbReference type="Gene3D" id="3.40.250.10">
    <property type="entry name" value="Rhodanese-like domain"/>
    <property type="match status" value="2"/>
</dbReference>
<dbReference type="PANTHER" id="PTHR11364:SF27">
    <property type="entry name" value="SULFURTRANSFERASE"/>
    <property type="match status" value="1"/>
</dbReference>
<dbReference type="RefSeq" id="WP_163290587.1">
    <property type="nucleotide sequence ID" value="NZ_JAAGWY010000003.1"/>
</dbReference>
<dbReference type="AlphaFoldDB" id="A0A6L9Y0G9"/>
<accession>A0A6L9Y0G9</accession>
<dbReference type="Proteomes" id="UP000474967">
    <property type="component" value="Unassembled WGS sequence"/>
</dbReference>
<protein>
    <submittedName>
        <fullName evidence="4">Sulfurtransferase</fullName>
    </submittedName>
</protein>
<evidence type="ECO:0000313" key="4">
    <source>
        <dbReference type="EMBL" id="NEN07140.1"/>
    </source>
</evidence>
<keyword evidence="5" id="KW-1185">Reference proteome</keyword>
<dbReference type="SUPFAM" id="SSF52821">
    <property type="entry name" value="Rhodanese/Cell cycle control phosphatase"/>
    <property type="match status" value="2"/>
</dbReference>
<evidence type="ECO:0000313" key="5">
    <source>
        <dbReference type="Proteomes" id="UP000474967"/>
    </source>
</evidence>
<dbReference type="PANTHER" id="PTHR11364">
    <property type="entry name" value="THIOSULFATE SULFERTANSFERASE"/>
    <property type="match status" value="1"/>
</dbReference>
<evidence type="ECO:0000256" key="1">
    <source>
        <dbReference type="ARBA" id="ARBA00022679"/>
    </source>
</evidence>
<dbReference type="GO" id="GO:0004792">
    <property type="term" value="F:thiosulfate-cyanide sulfurtransferase activity"/>
    <property type="evidence" value="ECO:0007669"/>
    <property type="project" value="TreeGrafter"/>
</dbReference>
<evidence type="ECO:0000256" key="2">
    <source>
        <dbReference type="ARBA" id="ARBA00022737"/>
    </source>
</evidence>
<feature type="domain" description="Rhodanese" evidence="3">
    <location>
        <begin position="70"/>
        <end position="161"/>
    </location>
</feature>
<dbReference type="PROSITE" id="PS50206">
    <property type="entry name" value="RHODANESE_3"/>
    <property type="match status" value="2"/>
</dbReference>
<dbReference type="Pfam" id="PF00581">
    <property type="entry name" value="Rhodanese"/>
    <property type="match status" value="2"/>
</dbReference>
<name>A0A6L9Y0G9_9MICO</name>